<protein>
    <submittedName>
        <fullName evidence="7">DNA-binding replication protein</fullName>
    </submittedName>
</protein>
<proteinExistence type="inferred from homology"/>
<name>Q9LBJ5_RHORH</name>
<comment type="similarity">
    <text evidence="1">Belongs to the sigma-70 factor family. ECF subfamily.</text>
</comment>
<keyword evidence="3" id="KW-0731">Sigma factor</keyword>
<gene>
    <name evidence="7" type="primary">repB</name>
</gene>
<dbReference type="GO" id="GO:0016987">
    <property type="term" value="F:sigma factor activity"/>
    <property type="evidence" value="ECO:0007669"/>
    <property type="project" value="UniProtKB-KW"/>
</dbReference>
<accession>Q9LBJ5</accession>
<dbReference type="SUPFAM" id="SSF88659">
    <property type="entry name" value="Sigma3 and sigma4 domains of RNA polymerase sigma factors"/>
    <property type="match status" value="1"/>
</dbReference>
<sequence length="93" mass="10124">MGAETPARRTRTAREVAERIGASPRTVRRIIAEPRASYEARAAERRKQVLELRASGMKLREIAAEVGMSVGGVGTILHHARKTEQSKAEGAMA</sequence>
<keyword evidence="7" id="KW-0614">Plasmid</keyword>
<organism evidence="7">
    <name type="scientific">Rhodococcus rhodochrous</name>
    <dbReference type="NCBI Taxonomy" id="1829"/>
    <lineage>
        <taxon>Bacteria</taxon>
        <taxon>Bacillati</taxon>
        <taxon>Actinomycetota</taxon>
        <taxon>Actinomycetes</taxon>
        <taxon>Mycobacteriales</taxon>
        <taxon>Nocardiaceae</taxon>
        <taxon>Rhodococcus</taxon>
    </lineage>
</organism>
<reference evidence="7" key="1">
    <citation type="journal article" date="2001" name="Biosci. Biotechnol. Biochem.">
        <title>Improvement of desulfurization activity in Rhodococcus erythropolis KA2-5-1 by genetic engineering.</title>
        <authorList>
            <person name="Hirasawa K."/>
            <person name="Ishii Y."/>
            <person name="Kobayashi M."/>
            <person name="Koizumi K."/>
            <person name="Maruhashi K."/>
        </authorList>
    </citation>
    <scope>NUCLEOTIDE SEQUENCE</scope>
    <source>
        <strain evidence="7">IFO3338</strain>
        <plasmid evidence="7">pRC4</plasmid>
    </source>
</reference>
<dbReference type="InterPro" id="IPR013249">
    <property type="entry name" value="RNA_pol_sigma70_r4_t2"/>
</dbReference>
<evidence type="ECO:0000256" key="1">
    <source>
        <dbReference type="ARBA" id="ARBA00010641"/>
    </source>
</evidence>
<keyword evidence="4 7" id="KW-0238">DNA-binding</keyword>
<dbReference type="RefSeq" id="WP_032489675.1">
    <property type="nucleotide sequence ID" value="NZ_JASIRK010000055.1"/>
</dbReference>
<evidence type="ECO:0000256" key="4">
    <source>
        <dbReference type="ARBA" id="ARBA00023125"/>
    </source>
</evidence>
<dbReference type="InterPro" id="IPR013324">
    <property type="entry name" value="RNA_pol_sigma_r3/r4-like"/>
</dbReference>
<evidence type="ECO:0000256" key="3">
    <source>
        <dbReference type="ARBA" id="ARBA00023082"/>
    </source>
</evidence>
<dbReference type="GO" id="GO:0006352">
    <property type="term" value="P:DNA-templated transcription initiation"/>
    <property type="evidence" value="ECO:0007669"/>
    <property type="project" value="InterPro"/>
</dbReference>
<dbReference type="Gene3D" id="1.10.10.10">
    <property type="entry name" value="Winged helix-like DNA-binding domain superfamily/Winged helix DNA-binding domain"/>
    <property type="match status" value="1"/>
</dbReference>
<dbReference type="GO" id="GO:0003677">
    <property type="term" value="F:DNA binding"/>
    <property type="evidence" value="ECO:0007669"/>
    <property type="project" value="UniProtKB-KW"/>
</dbReference>
<feature type="domain" description="RNA polymerase sigma factor 70 region 4 type 2" evidence="6">
    <location>
        <begin position="44"/>
        <end position="82"/>
    </location>
</feature>
<evidence type="ECO:0000313" key="7">
    <source>
        <dbReference type="EMBL" id="BAA92819.1"/>
    </source>
</evidence>
<dbReference type="InterPro" id="IPR036388">
    <property type="entry name" value="WH-like_DNA-bd_sf"/>
</dbReference>
<keyword evidence="2" id="KW-0805">Transcription regulation</keyword>
<geneLocation type="plasmid" evidence="7">
    <name>pRC4</name>
</geneLocation>
<evidence type="ECO:0000256" key="5">
    <source>
        <dbReference type="ARBA" id="ARBA00023163"/>
    </source>
</evidence>
<dbReference type="AlphaFoldDB" id="Q9LBJ5"/>
<evidence type="ECO:0000256" key="2">
    <source>
        <dbReference type="ARBA" id="ARBA00023015"/>
    </source>
</evidence>
<keyword evidence="5" id="KW-0804">Transcription</keyword>
<evidence type="ECO:0000259" key="6">
    <source>
        <dbReference type="Pfam" id="PF08281"/>
    </source>
</evidence>
<dbReference type="Pfam" id="PF08281">
    <property type="entry name" value="Sigma70_r4_2"/>
    <property type="match status" value="1"/>
</dbReference>
<dbReference type="EMBL" id="AB040101">
    <property type="protein sequence ID" value="BAA92819.1"/>
    <property type="molecule type" value="Genomic_DNA"/>
</dbReference>